<dbReference type="InterPro" id="IPR001754">
    <property type="entry name" value="OMPdeCOase_dom"/>
</dbReference>
<dbReference type="SUPFAM" id="SSF51366">
    <property type="entry name" value="Ribulose-phoshate binding barrel"/>
    <property type="match status" value="1"/>
</dbReference>
<dbReference type="GO" id="GO:0006207">
    <property type="term" value="P:'de novo' pyrimidine nucleobase biosynthetic process"/>
    <property type="evidence" value="ECO:0007669"/>
    <property type="project" value="InterPro"/>
</dbReference>
<dbReference type="NCBIfam" id="TIGR02127">
    <property type="entry name" value="pyrF_sub2"/>
    <property type="match status" value="1"/>
</dbReference>
<dbReference type="RefSeq" id="WP_172887607.1">
    <property type="nucleotide sequence ID" value="NZ_AP014946.1"/>
</dbReference>
<dbReference type="InterPro" id="IPR011060">
    <property type="entry name" value="RibuloseP-bd_barrel"/>
</dbReference>
<dbReference type="PANTHER" id="PTHR43375">
    <property type="entry name" value="OROTIDINE 5'-PHOSPHATE DECARBOXYLASE"/>
    <property type="match status" value="1"/>
</dbReference>
<dbReference type="Gene3D" id="3.20.20.70">
    <property type="entry name" value="Aldolase class I"/>
    <property type="match status" value="1"/>
</dbReference>
<keyword evidence="5" id="KW-0456">Lyase</keyword>
<dbReference type="Proteomes" id="UP000236884">
    <property type="component" value="Chromosome"/>
</dbReference>
<protein>
    <recommendedName>
        <fullName evidence="7">Orotidine-5'-phosphate decarboxylase</fullName>
        <ecNumber evidence="7">4.1.1.23</ecNumber>
    </recommendedName>
</protein>
<dbReference type="GO" id="GO:0004590">
    <property type="term" value="F:orotidine-5'-phosphate decarboxylase activity"/>
    <property type="evidence" value="ECO:0007669"/>
    <property type="project" value="UniProtKB-UniRule"/>
</dbReference>
<keyword evidence="10" id="KW-1185">Reference proteome</keyword>
<keyword evidence="4" id="KW-0665">Pyrimidine biosynthesis</keyword>
<proteinExistence type="inferred from homology"/>
<dbReference type="PANTHER" id="PTHR43375:SF1">
    <property type="entry name" value="OROTIDINE 5'-PHOSPHATE DECARBOXYLASE"/>
    <property type="match status" value="1"/>
</dbReference>
<keyword evidence="3" id="KW-0210">Decarboxylase</keyword>
<dbReference type="CDD" id="cd04725">
    <property type="entry name" value="OMP_decarboxylase_like"/>
    <property type="match status" value="1"/>
</dbReference>
<dbReference type="KEGG" id="vgo:GJW-30_1_04462"/>
<evidence type="ECO:0000256" key="3">
    <source>
        <dbReference type="ARBA" id="ARBA00022793"/>
    </source>
</evidence>
<dbReference type="InterPro" id="IPR011995">
    <property type="entry name" value="OMPdecase_type-2"/>
</dbReference>
<dbReference type="AlphaFoldDB" id="A0A0S3Q116"/>
<organism evidence="9 10">
    <name type="scientific">Variibacter gotjawalensis</name>
    <dbReference type="NCBI Taxonomy" id="1333996"/>
    <lineage>
        <taxon>Bacteria</taxon>
        <taxon>Pseudomonadati</taxon>
        <taxon>Pseudomonadota</taxon>
        <taxon>Alphaproteobacteria</taxon>
        <taxon>Hyphomicrobiales</taxon>
        <taxon>Nitrobacteraceae</taxon>
        <taxon>Variibacter</taxon>
    </lineage>
</organism>
<evidence type="ECO:0000313" key="10">
    <source>
        <dbReference type="Proteomes" id="UP000236884"/>
    </source>
</evidence>
<evidence type="ECO:0000256" key="5">
    <source>
        <dbReference type="ARBA" id="ARBA00023239"/>
    </source>
</evidence>
<dbReference type="InterPro" id="IPR013785">
    <property type="entry name" value="Aldolase_TIM"/>
</dbReference>
<dbReference type="Pfam" id="PF00215">
    <property type="entry name" value="OMPdecase"/>
    <property type="match status" value="1"/>
</dbReference>
<dbReference type="SMART" id="SM00934">
    <property type="entry name" value="OMPdecase"/>
    <property type="match status" value="1"/>
</dbReference>
<evidence type="ECO:0000256" key="2">
    <source>
        <dbReference type="ARBA" id="ARBA00008847"/>
    </source>
</evidence>
<comment type="similarity">
    <text evidence="2">Belongs to the OMP decarboxylase family. Type 2 subfamily.</text>
</comment>
<evidence type="ECO:0000256" key="1">
    <source>
        <dbReference type="ARBA" id="ARBA00004861"/>
    </source>
</evidence>
<evidence type="ECO:0000256" key="7">
    <source>
        <dbReference type="NCBIfam" id="TIGR02127"/>
    </source>
</evidence>
<accession>A0A0S3Q116</accession>
<dbReference type="EC" id="4.1.1.23" evidence="7"/>
<evidence type="ECO:0000256" key="6">
    <source>
        <dbReference type="ARBA" id="ARBA00049157"/>
    </source>
</evidence>
<evidence type="ECO:0000256" key="4">
    <source>
        <dbReference type="ARBA" id="ARBA00022975"/>
    </source>
</evidence>
<evidence type="ECO:0000313" key="9">
    <source>
        <dbReference type="EMBL" id="BAT61900.1"/>
    </source>
</evidence>
<reference evidence="9 10" key="1">
    <citation type="submission" date="2015-08" db="EMBL/GenBank/DDBJ databases">
        <title>Investigation of the bacterial diversity of lava forest soil.</title>
        <authorList>
            <person name="Lee J.S."/>
        </authorList>
    </citation>
    <scope>NUCLEOTIDE SEQUENCE [LARGE SCALE GENOMIC DNA]</scope>
    <source>
        <strain evidence="9 10">GJW-30</strain>
    </source>
</reference>
<feature type="domain" description="Orotidine 5'-phosphate decarboxylase" evidence="8">
    <location>
        <begin position="18"/>
        <end position="265"/>
    </location>
</feature>
<dbReference type="EMBL" id="AP014946">
    <property type="protein sequence ID" value="BAT61900.1"/>
    <property type="molecule type" value="Genomic_DNA"/>
</dbReference>
<name>A0A0S3Q116_9BRAD</name>
<sequence length="276" mass="28510">MQNSFANRFLALSRERGHLCVGIDPSSEALAAWDLPHDFSGLVRFCDTLVGIAAPRAAVIKPQSAFFERFGPDGMQELKRVVWQTRAGGALTIVDAKRGDLGSTATAYGDAFLGAGSAFGSDAVTAHAYLGIDALAPLFTRAKSHGAAVFVVVRSSNPEGTLLQSARTAGGLSVAESFCEAITRQNAADDVGPIGAVVGATLGDETAGIVARLPNALFLAPGVGAQGATVADVKRAFGGAYARCIPSVSRAIAMAGPNEMALADRIERYADESRLA</sequence>
<gene>
    <name evidence="9" type="ORF">GJW-30_1_04462</name>
</gene>
<dbReference type="GO" id="GO:0044205">
    <property type="term" value="P:'de novo' UMP biosynthetic process"/>
    <property type="evidence" value="ECO:0007669"/>
    <property type="project" value="UniProtKB-UniPathway"/>
</dbReference>
<comment type="catalytic activity">
    <reaction evidence="6">
        <text>orotidine 5'-phosphate + H(+) = UMP + CO2</text>
        <dbReference type="Rhea" id="RHEA:11596"/>
        <dbReference type="ChEBI" id="CHEBI:15378"/>
        <dbReference type="ChEBI" id="CHEBI:16526"/>
        <dbReference type="ChEBI" id="CHEBI:57538"/>
        <dbReference type="ChEBI" id="CHEBI:57865"/>
        <dbReference type="EC" id="4.1.1.23"/>
    </reaction>
</comment>
<dbReference type="UniPathway" id="UPA00070">
    <property type="reaction ID" value="UER00120"/>
</dbReference>
<comment type="pathway">
    <text evidence="1">Pyrimidine metabolism; UMP biosynthesis via de novo pathway; UMP from orotate: step 2/2.</text>
</comment>
<evidence type="ECO:0000259" key="8">
    <source>
        <dbReference type="SMART" id="SM00934"/>
    </source>
</evidence>